<evidence type="ECO:0000256" key="1">
    <source>
        <dbReference type="ARBA" id="ARBA00022723"/>
    </source>
</evidence>
<protein>
    <submittedName>
        <fullName evidence="4">Indolepyruvate ferredoxin oxidoreductase subunit alpha</fullName>
    </submittedName>
</protein>
<sequence length="727" mass="79343">MAERSFKKEVLKLRAGEGDLFQGEGILAITKALLQSGVSYVGGYQGSPISHLMDVLNDAQDVLGELGVHFEASGSEATAAAMLSASINYPLRGAVTWKSTVGTNVASDALSNLASCGVVGGAMVIVGEDYGEGSSIMQERTYAFAMKAQMWLMDPRPNLPSIVDMIEKGFQLSEASNTPLFYMMRIRGCHVTGEFVAKDNLAPQYSNLNTVTPNREAEKIILPPHVYQQERDKISQRWPAAIDFIQQHKLNEFFPGKQEELGIITCGGTYNAIIRALERQGLADCFGNSDIPLYIMNVAYPIVPDEVIEFCLGKKHVLLIEEGQPAYIEPAIQSLLRKQDIQTQVYGKEILPQTGDITGQVLLTGLTRFMEIAGHSSNTKISSLEVDQLQSPLQEEDRESLLQNVPARPSGLCTGCPERPLFSAIKQVQAEIGPFHISSDIGCHSFATLAPFNLGNTIMGYGLSLASSSSIRHVLPHKSISIMGDGGFWHNGLSSGVASAVFNNHDGLLIIVDNGYSAATGGQDIPSMAEPNMIATTMDAERLERIQSQSIERACRGAGVEWLRTVSTYSISEMKDTLTEALTTKQGGLKVIIAEGECMLNRQRRIKPLMKKSIAEGKRTVRARFYIDSKTCTGDHACIRISGCPSLTIKDNPDPLRKDPVSYVDNSCVGCGVCGDNVHSAVLCPSFSKIDLLSNPNAVDTTMARIRRGVISWFERRDQRRELRQAL</sequence>
<dbReference type="PROSITE" id="PS51379">
    <property type="entry name" value="4FE4S_FER_2"/>
    <property type="match status" value="1"/>
</dbReference>
<evidence type="ECO:0000313" key="5">
    <source>
        <dbReference type="Proteomes" id="UP001059934"/>
    </source>
</evidence>
<evidence type="ECO:0000313" key="4">
    <source>
        <dbReference type="EMBL" id="UVW36073.1"/>
    </source>
</evidence>
<keyword evidence="2" id="KW-0560">Oxidoreductase</keyword>
<organism evidence="4 5">
    <name type="scientific">SAR92 clade bacterium H455</name>
    <dbReference type="NCBI Taxonomy" id="2974818"/>
    <lineage>
        <taxon>Bacteria</taxon>
        <taxon>Pseudomonadati</taxon>
        <taxon>Pseudomonadota</taxon>
        <taxon>Gammaproteobacteria</taxon>
        <taxon>Cellvibrionales</taxon>
        <taxon>Porticoccaceae</taxon>
        <taxon>SAR92 clade</taxon>
    </lineage>
</organism>
<keyword evidence="5" id="KW-1185">Reference proteome</keyword>
<proteinExistence type="predicted"/>
<dbReference type="SUPFAM" id="SSF54862">
    <property type="entry name" value="4Fe-4S ferredoxins"/>
    <property type="match status" value="1"/>
</dbReference>
<dbReference type="Proteomes" id="UP001059934">
    <property type="component" value="Chromosome"/>
</dbReference>
<dbReference type="InterPro" id="IPR029061">
    <property type="entry name" value="THDP-binding"/>
</dbReference>
<dbReference type="PANTHER" id="PTHR43710">
    <property type="entry name" value="2-HYDROXYACYL-COA LYASE"/>
    <property type="match status" value="1"/>
</dbReference>
<keyword evidence="1" id="KW-0479">Metal-binding</keyword>
<dbReference type="InterPro" id="IPR017896">
    <property type="entry name" value="4Fe4S_Fe-S-bd"/>
</dbReference>
<feature type="domain" description="4Fe-4S ferredoxin-type" evidence="3">
    <location>
        <begin position="623"/>
        <end position="654"/>
    </location>
</feature>
<accession>A0ABY5TUR4</accession>
<dbReference type="PANTHER" id="PTHR43710:SF5">
    <property type="entry name" value="INDOLEPYRUVATE FERREDOXIN OXIDOREDUCTASE ALPHA SUBUNIT"/>
    <property type="match status" value="1"/>
</dbReference>
<reference evidence="4" key="1">
    <citation type="submission" date="2022-08" db="EMBL/GenBank/DDBJ databases">
        <title>Catabolic pathway analysis in culturable SAR92 clade bacteria reveals their overlooked roles in DMSP degradation in coastal seas.</title>
        <authorList>
            <person name="He X."/>
            <person name="Zhang X."/>
            <person name="Zhang Y."/>
        </authorList>
    </citation>
    <scope>NUCLEOTIDE SEQUENCE</scope>
    <source>
        <strain evidence="4">H455</strain>
    </source>
</reference>
<dbReference type="InterPro" id="IPR002880">
    <property type="entry name" value="Pyrv_Fd/Flavodoxin_OxRdtase_N"/>
</dbReference>
<dbReference type="SUPFAM" id="SSF52518">
    <property type="entry name" value="Thiamin diphosphate-binding fold (THDP-binding)"/>
    <property type="match status" value="2"/>
</dbReference>
<gene>
    <name evidence="4" type="ORF">NYF23_05540</name>
</gene>
<name>A0ABY5TUR4_9GAMM</name>
<dbReference type="InterPro" id="IPR045025">
    <property type="entry name" value="HACL1-like"/>
</dbReference>
<dbReference type="Gene3D" id="3.40.50.970">
    <property type="match status" value="2"/>
</dbReference>
<dbReference type="EMBL" id="CP103416">
    <property type="protein sequence ID" value="UVW36073.1"/>
    <property type="molecule type" value="Genomic_DNA"/>
</dbReference>
<evidence type="ECO:0000256" key="2">
    <source>
        <dbReference type="ARBA" id="ARBA00023002"/>
    </source>
</evidence>
<dbReference type="InterPro" id="IPR011766">
    <property type="entry name" value="TPP_enzyme_TPP-bd"/>
</dbReference>
<dbReference type="CDD" id="cd07034">
    <property type="entry name" value="TPP_PYR_PFOR_IOR-alpha_like"/>
    <property type="match status" value="1"/>
</dbReference>
<dbReference type="Pfam" id="PF02775">
    <property type="entry name" value="TPP_enzyme_C"/>
    <property type="match status" value="1"/>
</dbReference>
<evidence type="ECO:0000259" key="3">
    <source>
        <dbReference type="PROSITE" id="PS51379"/>
    </source>
</evidence>
<dbReference type="CDD" id="cd02008">
    <property type="entry name" value="TPP_IOR_alpha"/>
    <property type="match status" value="1"/>
</dbReference>